<protein>
    <submittedName>
        <fullName evidence="2">MBL fold metallo-hydrolase</fullName>
    </submittedName>
</protein>
<dbReference type="Gene3D" id="3.60.15.10">
    <property type="entry name" value="Ribonuclease Z/Hydroxyacylglutathione hydrolase-like"/>
    <property type="match status" value="1"/>
</dbReference>
<dbReference type="PANTHER" id="PTHR23131:SF4">
    <property type="entry name" value="METALLO-BETA-LACTAMASE SUPERFAMILY POTEIN"/>
    <property type="match status" value="1"/>
</dbReference>
<evidence type="ECO:0000259" key="1">
    <source>
        <dbReference type="SMART" id="SM00849"/>
    </source>
</evidence>
<dbReference type="SMART" id="SM00849">
    <property type="entry name" value="Lactamase_B"/>
    <property type="match status" value="1"/>
</dbReference>
<feature type="domain" description="Metallo-beta-lactamase" evidence="1">
    <location>
        <begin position="48"/>
        <end position="264"/>
    </location>
</feature>
<name>A0A2N3PQ11_9PROT</name>
<sequence>MFFERLRMLDAKSGVEYVLTDYPKPGQTIEIAQGIHWLSTPLPFRLRAVNLYLLEDDAGWVIVDFGYSNDEVKAQWEQVWASTLKGKPVTRLIATHFHPDHIGNAGWLSGRWNLPVMASRAEWLTANRLLGGPGVEDKERSRRFYLANGLSEDVVRGMEQGYVPYSRGVSLAGAYEGLSDGDRLRIGGDGWRAIAGGGHSPEHLSLYCEERGILIAGDQLLPEITPNVSVWPDEPEADALGLFLRSLDRFRAELRPDTLVLPSHRRPFRGALARIDEIRDHHRDRLDVILEKAAEGPVTAGGILPFLFPQHLDALQTMFALGEALAHLNRLAAMGRLRREAGDDGIVRFHAGVSSRGH</sequence>
<dbReference type="InterPro" id="IPR001279">
    <property type="entry name" value="Metallo-B-lactamas"/>
</dbReference>
<dbReference type="Pfam" id="PF00753">
    <property type="entry name" value="Lactamase_B"/>
    <property type="match status" value="1"/>
</dbReference>
<accession>A0A2N3PQ11</accession>
<comment type="caution">
    <text evidence="2">The sequence shown here is derived from an EMBL/GenBank/DDBJ whole genome shotgun (WGS) entry which is preliminary data.</text>
</comment>
<dbReference type="PANTHER" id="PTHR23131">
    <property type="entry name" value="ENDORIBONUCLEASE LACTB2"/>
    <property type="match status" value="1"/>
</dbReference>
<dbReference type="InterPro" id="IPR036866">
    <property type="entry name" value="RibonucZ/Hydroxyglut_hydro"/>
</dbReference>
<dbReference type="EMBL" id="PIUM01000031">
    <property type="protein sequence ID" value="PKU22493.1"/>
    <property type="molecule type" value="Genomic_DNA"/>
</dbReference>
<dbReference type="SUPFAM" id="SSF56281">
    <property type="entry name" value="Metallo-hydrolase/oxidoreductase"/>
    <property type="match status" value="1"/>
</dbReference>
<organism evidence="2 3">
    <name type="scientific">Telmatospirillum siberiense</name>
    <dbReference type="NCBI Taxonomy" id="382514"/>
    <lineage>
        <taxon>Bacteria</taxon>
        <taxon>Pseudomonadati</taxon>
        <taxon>Pseudomonadota</taxon>
        <taxon>Alphaproteobacteria</taxon>
        <taxon>Rhodospirillales</taxon>
        <taxon>Rhodospirillaceae</taxon>
        <taxon>Telmatospirillum</taxon>
    </lineage>
</organism>
<gene>
    <name evidence="2" type="ORF">CWS72_21440</name>
</gene>
<evidence type="ECO:0000313" key="2">
    <source>
        <dbReference type="EMBL" id="PKU22493.1"/>
    </source>
</evidence>
<dbReference type="Pfam" id="PF21221">
    <property type="entry name" value="B_lactamase-like_C"/>
    <property type="match status" value="1"/>
</dbReference>
<dbReference type="AlphaFoldDB" id="A0A2N3PQ11"/>
<keyword evidence="3" id="KW-1185">Reference proteome</keyword>
<keyword evidence="2" id="KW-0378">Hydrolase</keyword>
<evidence type="ECO:0000313" key="3">
    <source>
        <dbReference type="Proteomes" id="UP000233293"/>
    </source>
</evidence>
<dbReference type="Proteomes" id="UP000233293">
    <property type="component" value="Unassembled WGS sequence"/>
</dbReference>
<dbReference type="InterPro" id="IPR048933">
    <property type="entry name" value="B_lactamase-like_C"/>
</dbReference>
<dbReference type="GO" id="GO:0016787">
    <property type="term" value="F:hydrolase activity"/>
    <property type="evidence" value="ECO:0007669"/>
    <property type="project" value="UniProtKB-KW"/>
</dbReference>
<dbReference type="InterPro" id="IPR050662">
    <property type="entry name" value="Sec-metab_biosynth-thioest"/>
</dbReference>
<proteinExistence type="predicted"/>
<reference evidence="3" key="1">
    <citation type="submission" date="2017-12" db="EMBL/GenBank/DDBJ databases">
        <title>Draft genome sequence of Telmatospirillum siberiense 26-4b1T, an acidotolerant peatland alphaproteobacterium potentially involved in sulfur cycling.</title>
        <authorList>
            <person name="Hausmann B."/>
            <person name="Pjevac P."/>
            <person name="Schreck K."/>
            <person name="Herbold C.W."/>
            <person name="Daims H."/>
            <person name="Wagner M."/>
            <person name="Pester M."/>
            <person name="Loy A."/>
        </authorList>
    </citation>
    <scope>NUCLEOTIDE SEQUENCE [LARGE SCALE GENOMIC DNA]</scope>
    <source>
        <strain evidence="3">26-4b1</strain>
    </source>
</reference>
<dbReference type="Gene3D" id="1.10.10.10">
    <property type="entry name" value="Winged helix-like DNA-binding domain superfamily/Winged helix DNA-binding domain"/>
    <property type="match status" value="1"/>
</dbReference>
<dbReference type="InterPro" id="IPR036388">
    <property type="entry name" value="WH-like_DNA-bd_sf"/>
</dbReference>